<accession>A0A7J2U1E2</accession>
<organism evidence="2">
    <name type="scientific">Ignisphaera aggregans</name>
    <dbReference type="NCBI Taxonomy" id="334771"/>
    <lineage>
        <taxon>Archaea</taxon>
        <taxon>Thermoproteota</taxon>
        <taxon>Thermoprotei</taxon>
        <taxon>Desulfurococcales</taxon>
        <taxon>Desulfurococcaceae</taxon>
        <taxon>Ignisphaera</taxon>
    </lineage>
</organism>
<proteinExistence type="predicted"/>
<keyword evidence="1" id="KW-0472">Membrane</keyword>
<keyword evidence="1" id="KW-1133">Transmembrane helix</keyword>
<evidence type="ECO:0000256" key="1">
    <source>
        <dbReference type="SAM" id="Phobius"/>
    </source>
</evidence>
<reference evidence="2" key="1">
    <citation type="journal article" date="2020" name="mSystems">
        <title>Genome- and Community-Level Interaction Insights into Carbon Utilization and Element Cycling Functions of Hydrothermarchaeota in Hydrothermal Sediment.</title>
        <authorList>
            <person name="Zhou Z."/>
            <person name="Liu Y."/>
            <person name="Xu W."/>
            <person name="Pan J."/>
            <person name="Luo Z.H."/>
            <person name="Li M."/>
        </authorList>
    </citation>
    <scope>NUCLEOTIDE SEQUENCE [LARGE SCALE GENOMIC DNA]</scope>
    <source>
        <strain evidence="2">SpSt-125</strain>
    </source>
</reference>
<gene>
    <name evidence="2" type="ORF">ENO26_00600</name>
</gene>
<dbReference type="AlphaFoldDB" id="A0A7J2U1E2"/>
<feature type="transmembrane region" description="Helical" evidence="1">
    <location>
        <begin position="16"/>
        <end position="37"/>
    </location>
</feature>
<protein>
    <submittedName>
        <fullName evidence="2">Uncharacterized protein</fullName>
    </submittedName>
</protein>
<keyword evidence="1" id="KW-0812">Transmembrane</keyword>
<name>A0A7J2U1E2_9CREN</name>
<sequence>MATGDVRKCVAAEKRVGLVLALTVAAISVATLLYVAIKELLIVLIASSILLGALWLMLLNVELGARELDRSLRRSYIPPSHGS</sequence>
<dbReference type="EMBL" id="DSEU01000003">
    <property type="protein sequence ID" value="HEM66073.1"/>
    <property type="molecule type" value="Genomic_DNA"/>
</dbReference>
<comment type="caution">
    <text evidence="2">The sequence shown here is derived from an EMBL/GenBank/DDBJ whole genome shotgun (WGS) entry which is preliminary data.</text>
</comment>
<evidence type="ECO:0000313" key="2">
    <source>
        <dbReference type="EMBL" id="HEM66073.1"/>
    </source>
</evidence>
<feature type="transmembrane region" description="Helical" evidence="1">
    <location>
        <begin position="43"/>
        <end position="65"/>
    </location>
</feature>